<dbReference type="GO" id="GO:0006355">
    <property type="term" value="P:regulation of DNA-templated transcription"/>
    <property type="evidence" value="ECO:0007669"/>
    <property type="project" value="InterPro"/>
</dbReference>
<dbReference type="CDD" id="cd07765">
    <property type="entry name" value="KRAB_A-box"/>
    <property type="match status" value="1"/>
</dbReference>
<reference evidence="2" key="2">
    <citation type="submission" date="2025-08" db="UniProtKB">
        <authorList>
            <consortium name="Ensembl"/>
        </authorList>
    </citation>
    <scope>IDENTIFICATION</scope>
</reference>
<reference evidence="2" key="3">
    <citation type="submission" date="2025-09" db="UniProtKB">
        <authorList>
            <consortium name="Ensembl"/>
        </authorList>
    </citation>
    <scope>IDENTIFICATION</scope>
</reference>
<proteinExistence type="predicted"/>
<sequence>ENLRYGKAGGCLRADRNLLVYLGPLTFIDVAIEFSLKEWQCLDTAQQNLYRDVMLENYRNLVFLGIAFSKPDLITYLEQGKEPWNMKRHETVAKPLGM</sequence>
<dbReference type="OMA" id="KGHEMIA"/>
<dbReference type="AlphaFoldDB" id="A0A2I3HYI9"/>
<reference evidence="2 3" key="1">
    <citation type="submission" date="2012-10" db="EMBL/GenBank/DDBJ databases">
        <authorList>
            <consortium name="Gibbon Genome Sequencing Consortium"/>
        </authorList>
    </citation>
    <scope>NUCLEOTIDE SEQUENCE [LARGE SCALE GENOMIC DNA]</scope>
</reference>
<dbReference type="InParanoid" id="A0A2I3HYI9"/>
<dbReference type="InterPro" id="IPR036051">
    <property type="entry name" value="KRAB_dom_sf"/>
</dbReference>
<dbReference type="EMBL" id="ADFV01133703">
    <property type="status" value="NOT_ANNOTATED_CDS"/>
    <property type="molecule type" value="Genomic_DNA"/>
</dbReference>
<evidence type="ECO:0000313" key="3">
    <source>
        <dbReference type="Proteomes" id="UP000001073"/>
    </source>
</evidence>
<keyword evidence="3" id="KW-1185">Reference proteome</keyword>
<dbReference type="InterPro" id="IPR001909">
    <property type="entry name" value="KRAB"/>
</dbReference>
<evidence type="ECO:0000313" key="2">
    <source>
        <dbReference type="Ensembl" id="ENSNLEP00000048678.1"/>
    </source>
</evidence>
<dbReference type="Pfam" id="PF01352">
    <property type="entry name" value="KRAB"/>
    <property type="match status" value="1"/>
</dbReference>
<organism evidence="2 3">
    <name type="scientific">Nomascus leucogenys</name>
    <name type="common">Northern white-cheeked gibbon</name>
    <name type="synonym">Hylobates leucogenys</name>
    <dbReference type="NCBI Taxonomy" id="61853"/>
    <lineage>
        <taxon>Eukaryota</taxon>
        <taxon>Metazoa</taxon>
        <taxon>Chordata</taxon>
        <taxon>Craniata</taxon>
        <taxon>Vertebrata</taxon>
        <taxon>Euteleostomi</taxon>
        <taxon>Mammalia</taxon>
        <taxon>Eutheria</taxon>
        <taxon>Euarchontoglires</taxon>
        <taxon>Primates</taxon>
        <taxon>Haplorrhini</taxon>
        <taxon>Catarrhini</taxon>
        <taxon>Hylobatidae</taxon>
        <taxon>Nomascus</taxon>
    </lineage>
</organism>
<dbReference type="SMART" id="SM00349">
    <property type="entry name" value="KRAB"/>
    <property type="match status" value="1"/>
</dbReference>
<accession>A0A2I3HYI9</accession>
<dbReference type="Proteomes" id="UP000001073">
    <property type="component" value="Chromosome 2"/>
</dbReference>
<dbReference type="PANTHER" id="PTHR23232:SF124">
    <property type="entry name" value="ZINC FINGER PROTEIN 708"/>
    <property type="match status" value="1"/>
</dbReference>
<dbReference type="PANTHER" id="PTHR23232">
    <property type="entry name" value="KRAB DOMAIN C2H2 ZINC FINGER"/>
    <property type="match status" value="1"/>
</dbReference>
<dbReference type="Gene3D" id="6.10.140.140">
    <property type="match status" value="1"/>
</dbReference>
<dbReference type="InterPro" id="IPR050169">
    <property type="entry name" value="Krueppel_C2H2_ZnF"/>
</dbReference>
<dbReference type="PROSITE" id="PS50805">
    <property type="entry name" value="KRAB"/>
    <property type="match status" value="1"/>
</dbReference>
<dbReference type="Ensembl" id="ENSNLET00000035219.1">
    <property type="protein sequence ID" value="ENSNLEP00000048678.1"/>
    <property type="gene ID" value="ENSNLEG00000028437.1"/>
</dbReference>
<evidence type="ECO:0000259" key="1">
    <source>
        <dbReference type="PROSITE" id="PS50805"/>
    </source>
</evidence>
<dbReference type="EMBL" id="ADFV01133704">
    <property type="status" value="NOT_ANNOTATED_CDS"/>
    <property type="molecule type" value="Genomic_DNA"/>
</dbReference>
<feature type="domain" description="KRAB" evidence="1">
    <location>
        <begin position="25"/>
        <end position="96"/>
    </location>
</feature>
<dbReference type="GeneTree" id="ENSGT00940000163744"/>
<protein>
    <recommendedName>
        <fullName evidence="1">KRAB domain-containing protein</fullName>
    </recommendedName>
</protein>
<dbReference type="SUPFAM" id="SSF109640">
    <property type="entry name" value="KRAB domain (Kruppel-associated box)"/>
    <property type="match status" value="1"/>
</dbReference>
<name>A0A2I3HYI9_NOMLE</name>